<evidence type="ECO:0000313" key="1">
    <source>
        <dbReference type="EMBL" id="UTY29500.1"/>
    </source>
</evidence>
<dbReference type="EMBL" id="CP038802">
    <property type="protein sequence ID" value="UTY29500.1"/>
    <property type="molecule type" value="Genomic_DNA"/>
</dbReference>
<proteinExistence type="predicted"/>
<accession>A0ABY5HWS5</accession>
<sequence length="37" mass="4608">MYFYNYKCIIERGGIENAKTLLKNIYRNFRRSLCFRL</sequence>
<name>A0ABY5HWS5_9SPIR</name>
<dbReference type="Proteomes" id="UP001059401">
    <property type="component" value="Chromosome"/>
</dbReference>
<keyword evidence="2" id="KW-1185">Reference proteome</keyword>
<protein>
    <recommendedName>
        <fullName evidence="3">Transposase</fullName>
    </recommendedName>
</protein>
<evidence type="ECO:0000313" key="2">
    <source>
        <dbReference type="Proteomes" id="UP001059401"/>
    </source>
</evidence>
<evidence type="ECO:0008006" key="3">
    <source>
        <dbReference type="Google" id="ProtNLM"/>
    </source>
</evidence>
<gene>
    <name evidence="1" type="ORF">E4N76_11405</name>
</gene>
<reference evidence="1" key="1">
    <citation type="submission" date="2019-04" db="EMBL/GenBank/DDBJ databases">
        <title>Whole genome sequencing of oral phylogroup 2 treponemes.</title>
        <authorList>
            <person name="Chan Y."/>
            <person name="Zeng H.H."/>
            <person name="Yu X.L."/>
            <person name="Leung W.K."/>
            <person name="Watt R.M."/>
        </authorList>
    </citation>
    <scope>NUCLEOTIDE SEQUENCE</scope>
    <source>
        <strain evidence="1">OMZ 847</strain>
    </source>
</reference>
<organism evidence="1 2">
    <name type="scientific">Treponema putidum</name>
    <dbReference type="NCBI Taxonomy" id="221027"/>
    <lineage>
        <taxon>Bacteria</taxon>
        <taxon>Pseudomonadati</taxon>
        <taxon>Spirochaetota</taxon>
        <taxon>Spirochaetia</taxon>
        <taxon>Spirochaetales</taxon>
        <taxon>Treponemataceae</taxon>
        <taxon>Treponema</taxon>
    </lineage>
</organism>